<keyword evidence="6" id="KW-0808">Transferase</keyword>
<evidence type="ECO:0000256" key="12">
    <source>
        <dbReference type="ARBA" id="ARBA00023012"/>
    </source>
</evidence>
<dbReference type="InterPro" id="IPR003594">
    <property type="entry name" value="HATPase_dom"/>
</dbReference>
<evidence type="ECO:0000256" key="4">
    <source>
        <dbReference type="ARBA" id="ARBA00022475"/>
    </source>
</evidence>
<evidence type="ECO:0000256" key="11">
    <source>
        <dbReference type="ARBA" id="ARBA00022989"/>
    </source>
</evidence>
<feature type="domain" description="PAS" evidence="16">
    <location>
        <begin position="223"/>
        <end position="278"/>
    </location>
</feature>
<evidence type="ECO:0000256" key="13">
    <source>
        <dbReference type="ARBA" id="ARBA00023136"/>
    </source>
</evidence>
<dbReference type="InterPro" id="IPR035965">
    <property type="entry name" value="PAS-like_dom_sf"/>
</dbReference>
<dbReference type="InterPro" id="IPR016120">
    <property type="entry name" value="Sig_transdc_His_kin_SpoOB"/>
</dbReference>
<keyword evidence="5" id="KW-0597">Phosphoprotein</keyword>
<feature type="transmembrane region" description="Helical" evidence="14">
    <location>
        <begin position="24"/>
        <end position="43"/>
    </location>
</feature>
<dbReference type="PROSITE" id="PS50109">
    <property type="entry name" value="HIS_KIN"/>
    <property type="match status" value="1"/>
</dbReference>
<keyword evidence="11 14" id="KW-1133">Transmembrane helix</keyword>
<dbReference type="GO" id="GO:0000155">
    <property type="term" value="F:phosphorelay sensor kinase activity"/>
    <property type="evidence" value="ECO:0007669"/>
    <property type="project" value="InterPro"/>
</dbReference>
<evidence type="ECO:0000256" key="6">
    <source>
        <dbReference type="ARBA" id="ARBA00022679"/>
    </source>
</evidence>
<comment type="caution">
    <text evidence="17">The sequence shown here is derived from an EMBL/GenBank/DDBJ whole genome shotgun (WGS) entry which is preliminary data.</text>
</comment>
<dbReference type="Gene3D" id="3.30.450.20">
    <property type="entry name" value="PAS domain"/>
    <property type="match status" value="2"/>
</dbReference>
<dbReference type="SUPFAM" id="SSF55785">
    <property type="entry name" value="PYP-like sensor domain (PAS domain)"/>
    <property type="match status" value="1"/>
</dbReference>
<dbReference type="InterPro" id="IPR004358">
    <property type="entry name" value="Sig_transdc_His_kin-like_C"/>
</dbReference>
<keyword evidence="4" id="KW-1003">Cell membrane</keyword>
<evidence type="ECO:0000256" key="2">
    <source>
        <dbReference type="ARBA" id="ARBA00004651"/>
    </source>
</evidence>
<evidence type="ECO:0000256" key="7">
    <source>
        <dbReference type="ARBA" id="ARBA00022692"/>
    </source>
</evidence>
<dbReference type="InterPro" id="IPR033463">
    <property type="entry name" value="sCache_3"/>
</dbReference>
<keyword evidence="10" id="KW-0067">ATP-binding</keyword>
<reference evidence="18" key="1">
    <citation type="submission" date="2017-09" db="EMBL/GenBank/DDBJ databases">
        <title>The Reconstruction of 2,631 Draft Metagenome-Assembled Genomes from the Global Oceans.</title>
        <authorList>
            <person name="Tully B.J."/>
            <person name="Graham E.D."/>
            <person name="Heidelberg J.F."/>
        </authorList>
    </citation>
    <scope>NUCLEOTIDE SEQUENCE [LARGE SCALE GENOMIC DNA]</scope>
</reference>
<keyword evidence="12" id="KW-0902">Two-component regulatory system</keyword>
<dbReference type="SUPFAM" id="SSF103190">
    <property type="entry name" value="Sensory domain-like"/>
    <property type="match status" value="1"/>
</dbReference>
<keyword evidence="13 14" id="KW-0472">Membrane</keyword>
<dbReference type="GO" id="GO:0005886">
    <property type="term" value="C:plasma membrane"/>
    <property type="evidence" value="ECO:0007669"/>
    <property type="project" value="UniProtKB-SubCell"/>
</dbReference>
<dbReference type="PANTHER" id="PTHR43547">
    <property type="entry name" value="TWO-COMPONENT HISTIDINE KINASE"/>
    <property type="match status" value="1"/>
</dbReference>
<sequence length="552" mass="60757">MLPDPTTNYSGFQKLMPRSLGKKMLLLMMGLLVLMVCATGFIGNQIVTGILNEYIGRVALNVSRSVSLSPLVTQGLVQLESDGIQRYAESVREATGASFVVVGDYEGKRYSHPVPERIGKYMVGGDNERALVQGQSYISIAVGTLGPSLRGKVPVFSAEGEILGVVSVGYLIENLQDVIQPYQQRLLFWILGLFAVGALGTWFIAREVKRSIFGLEPYEIAGLYRERTALLESIREGIIAINEKGDVTVMNHQAAQILGFSPEDALGRPIEKLLPETRMLEVLKTGKGEYDQEMLIEEEEVVVNRVPILEQDHVKGVVSSFRRAQEIDRLVQELTSIREYSQALRAQTHEYSNKLHTLAGLIQIGATQESLDLIGRESSGYNALLRQLSDQIHDPFLSAIIVGKYHRALELKTELEIDPESSMGNMGHSSRSEKIITIIGNLLENALEASALVEGRKKVCLSMTDVGNELIFEIEDAGPGISQEQQETIFDEGFTTKSGMGRGIGLRLVQKNLIQIHGHLTIGKSSLGGARFTAYIPKITINEEDGHQSSDC</sequence>
<dbReference type="NCBIfam" id="TIGR00229">
    <property type="entry name" value="sensory_box"/>
    <property type="match status" value="1"/>
</dbReference>
<dbReference type="CDD" id="cd00130">
    <property type="entry name" value="PAS"/>
    <property type="match status" value="1"/>
</dbReference>
<dbReference type="PRINTS" id="PR00344">
    <property type="entry name" value="BCTRLSENSOR"/>
</dbReference>
<name>A0A2D6YJ00_9DELT</name>
<evidence type="ECO:0000256" key="3">
    <source>
        <dbReference type="ARBA" id="ARBA00012438"/>
    </source>
</evidence>
<evidence type="ECO:0000256" key="8">
    <source>
        <dbReference type="ARBA" id="ARBA00022741"/>
    </source>
</evidence>
<comment type="catalytic activity">
    <reaction evidence="1">
        <text>ATP + protein L-histidine = ADP + protein N-phospho-L-histidine.</text>
        <dbReference type="EC" id="2.7.13.3"/>
    </reaction>
</comment>
<evidence type="ECO:0000256" key="9">
    <source>
        <dbReference type="ARBA" id="ARBA00022777"/>
    </source>
</evidence>
<dbReference type="InterPro" id="IPR029151">
    <property type="entry name" value="Sensor-like_sf"/>
</dbReference>
<dbReference type="GO" id="GO:0005524">
    <property type="term" value="F:ATP binding"/>
    <property type="evidence" value="ECO:0007669"/>
    <property type="project" value="UniProtKB-KW"/>
</dbReference>
<dbReference type="EMBL" id="NZEX01000081">
    <property type="protein sequence ID" value="MAH63161.1"/>
    <property type="molecule type" value="Genomic_DNA"/>
</dbReference>
<dbReference type="PANTHER" id="PTHR43547:SF3">
    <property type="entry name" value="SENSOR PROTEIN CITS"/>
    <property type="match status" value="1"/>
</dbReference>
<dbReference type="GO" id="GO:0006355">
    <property type="term" value="P:regulation of DNA-templated transcription"/>
    <property type="evidence" value="ECO:0007669"/>
    <property type="project" value="InterPro"/>
</dbReference>
<keyword evidence="8" id="KW-0547">Nucleotide-binding</keyword>
<dbReference type="InterPro" id="IPR013767">
    <property type="entry name" value="PAS_fold"/>
</dbReference>
<dbReference type="Proteomes" id="UP000226525">
    <property type="component" value="Unassembled WGS sequence"/>
</dbReference>
<evidence type="ECO:0000259" key="15">
    <source>
        <dbReference type="PROSITE" id="PS50109"/>
    </source>
</evidence>
<protein>
    <recommendedName>
        <fullName evidence="3">histidine kinase</fullName>
        <ecNumber evidence="3">2.7.13.3</ecNumber>
    </recommendedName>
</protein>
<dbReference type="EC" id="2.7.13.3" evidence="3"/>
<keyword evidence="9 17" id="KW-0418">Kinase</keyword>
<evidence type="ECO:0000256" key="10">
    <source>
        <dbReference type="ARBA" id="ARBA00022840"/>
    </source>
</evidence>
<dbReference type="Pfam" id="PF02518">
    <property type="entry name" value="HATPase_c"/>
    <property type="match status" value="1"/>
</dbReference>
<evidence type="ECO:0000313" key="18">
    <source>
        <dbReference type="Proteomes" id="UP000226525"/>
    </source>
</evidence>
<dbReference type="PROSITE" id="PS50112">
    <property type="entry name" value="PAS"/>
    <property type="match status" value="1"/>
</dbReference>
<evidence type="ECO:0000256" key="5">
    <source>
        <dbReference type="ARBA" id="ARBA00022553"/>
    </source>
</evidence>
<organism evidence="17 18">
    <name type="scientific">SAR324 cluster bacterium</name>
    <dbReference type="NCBI Taxonomy" id="2024889"/>
    <lineage>
        <taxon>Bacteria</taxon>
        <taxon>Deltaproteobacteria</taxon>
        <taxon>SAR324 cluster</taxon>
    </lineage>
</organism>
<gene>
    <name evidence="17" type="ORF">CMN54_06915</name>
</gene>
<dbReference type="InterPro" id="IPR036890">
    <property type="entry name" value="HATPase_C_sf"/>
</dbReference>
<keyword evidence="7 14" id="KW-0812">Transmembrane</keyword>
<dbReference type="FunFam" id="3.30.450.20:FF:000018">
    <property type="entry name" value="Sensor histidine kinase DcuS"/>
    <property type="match status" value="1"/>
</dbReference>
<evidence type="ECO:0000313" key="17">
    <source>
        <dbReference type="EMBL" id="MAH63161.1"/>
    </source>
</evidence>
<comment type="subcellular location">
    <subcellularLocation>
        <location evidence="2">Cell membrane</location>
        <topology evidence="2">Multi-pass membrane protein</topology>
    </subcellularLocation>
</comment>
<dbReference type="Pfam" id="PF17203">
    <property type="entry name" value="sCache_3_2"/>
    <property type="match status" value="1"/>
</dbReference>
<proteinExistence type="predicted"/>
<dbReference type="Gene3D" id="3.30.565.10">
    <property type="entry name" value="Histidine kinase-like ATPase, C-terminal domain"/>
    <property type="match status" value="1"/>
</dbReference>
<dbReference type="SMART" id="SM00091">
    <property type="entry name" value="PAS"/>
    <property type="match status" value="1"/>
</dbReference>
<dbReference type="AlphaFoldDB" id="A0A2D6YJ00"/>
<evidence type="ECO:0000256" key="1">
    <source>
        <dbReference type="ARBA" id="ARBA00000085"/>
    </source>
</evidence>
<dbReference type="SUPFAM" id="SSF55890">
    <property type="entry name" value="Sporulation response regulatory protein Spo0B"/>
    <property type="match status" value="1"/>
</dbReference>
<dbReference type="SMART" id="SM00387">
    <property type="entry name" value="HATPase_c"/>
    <property type="match status" value="1"/>
</dbReference>
<evidence type="ECO:0000259" key="16">
    <source>
        <dbReference type="PROSITE" id="PS50112"/>
    </source>
</evidence>
<accession>A0A2D6YJ00</accession>
<dbReference type="Pfam" id="PF00989">
    <property type="entry name" value="PAS"/>
    <property type="match status" value="1"/>
</dbReference>
<feature type="transmembrane region" description="Helical" evidence="14">
    <location>
        <begin position="186"/>
        <end position="205"/>
    </location>
</feature>
<dbReference type="InterPro" id="IPR000014">
    <property type="entry name" value="PAS"/>
</dbReference>
<evidence type="ECO:0000256" key="14">
    <source>
        <dbReference type="SAM" id="Phobius"/>
    </source>
</evidence>
<dbReference type="SUPFAM" id="SSF55874">
    <property type="entry name" value="ATPase domain of HSP90 chaperone/DNA topoisomerase II/histidine kinase"/>
    <property type="match status" value="1"/>
</dbReference>
<dbReference type="InterPro" id="IPR005467">
    <property type="entry name" value="His_kinase_dom"/>
</dbReference>
<feature type="domain" description="Histidine kinase" evidence="15">
    <location>
        <begin position="346"/>
        <end position="540"/>
    </location>
</feature>